<reference evidence="3 4" key="1">
    <citation type="submission" date="2020-08" db="EMBL/GenBank/DDBJ databases">
        <title>A Genomic Blueprint of the Chicken Gut Microbiome.</title>
        <authorList>
            <person name="Gilroy R."/>
            <person name="Ravi A."/>
            <person name="Getino M."/>
            <person name="Pursley I."/>
            <person name="Horton D.L."/>
            <person name="Alikhan N.-F."/>
            <person name="Baker D."/>
            <person name="Gharbi K."/>
            <person name="Hall N."/>
            <person name="Watson M."/>
            <person name="Adriaenssens E.M."/>
            <person name="Foster-Nyarko E."/>
            <person name="Jarju S."/>
            <person name="Secka A."/>
            <person name="Antonio M."/>
            <person name="Oren A."/>
            <person name="Chaudhuri R."/>
            <person name="La Ragione R.M."/>
            <person name="Hildebrand F."/>
            <person name="Pallen M.J."/>
        </authorList>
    </citation>
    <scope>NUCLEOTIDE SEQUENCE [LARGE SCALE GENOMIC DNA]</scope>
    <source>
        <strain evidence="3 4">Sa1CVN1</strain>
    </source>
</reference>
<dbReference type="InterPro" id="IPR024311">
    <property type="entry name" value="Lipocalin-like"/>
</dbReference>
<dbReference type="Gene3D" id="2.40.128.340">
    <property type="match status" value="2"/>
</dbReference>
<accession>A0ABR8YD07</accession>
<dbReference type="Proteomes" id="UP000620874">
    <property type="component" value="Unassembled WGS sequence"/>
</dbReference>
<dbReference type="PROSITE" id="PS51257">
    <property type="entry name" value="PROKAR_LIPOPROTEIN"/>
    <property type="match status" value="1"/>
</dbReference>
<proteinExistence type="predicted"/>
<dbReference type="Pfam" id="PF13944">
    <property type="entry name" value="Calycin_like"/>
    <property type="match status" value="2"/>
</dbReference>
<organism evidence="3 4">
    <name type="scientific">Phocaeicola intestinalis</name>
    <dbReference type="NCBI Taxonomy" id="2762212"/>
    <lineage>
        <taxon>Bacteria</taxon>
        <taxon>Pseudomonadati</taxon>
        <taxon>Bacteroidota</taxon>
        <taxon>Bacteroidia</taxon>
        <taxon>Bacteroidales</taxon>
        <taxon>Bacteroidaceae</taxon>
        <taxon>Phocaeicola</taxon>
    </lineage>
</organism>
<keyword evidence="1" id="KW-0732">Signal</keyword>
<feature type="domain" description="Lipocalin-like" evidence="2">
    <location>
        <begin position="35"/>
        <end position="150"/>
    </location>
</feature>
<dbReference type="RefSeq" id="WP_191765275.1">
    <property type="nucleotide sequence ID" value="NZ_JACSPP010000075.1"/>
</dbReference>
<feature type="signal peptide" evidence="1">
    <location>
        <begin position="1"/>
        <end position="20"/>
    </location>
</feature>
<evidence type="ECO:0000256" key="1">
    <source>
        <dbReference type="SAM" id="SignalP"/>
    </source>
</evidence>
<protein>
    <recommendedName>
        <fullName evidence="2">Lipocalin-like domain-containing protein</fullName>
    </recommendedName>
</protein>
<sequence length="281" mass="29221">MKLKNLLACAALALFAAACSDDENNSINENPAADIAGTYAGYSEASFQYTDTPLVSAGESLTITNDGENGTATLTYTSASFGEFTVSGAEVTHSGSTYSVSGSGSTLMGMGDTKNEYECTLQGTLDEGRTKGTFTFTVPSVMGGMTITFTLGDIPAEKLLAGSYEGWTNASCAYFESMTAENQTITLSANNDGTFTLAYTSDTWGEFSFTNVSATEANGTYTLSGEGTTQMGMNGNVSEYPCTLSGSIDKSKENVSFTFTVPGVMGGLTITFTLGDMPAAN</sequence>
<keyword evidence="4" id="KW-1185">Reference proteome</keyword>
<evidence type="ECO:0000313" key="4">
    <source>
        <dbReference type="Proteomes" id="UP000620874"/>
    </source>
</evidence>
<name>A0ABR8YD07_9BACT</name>
<evidence type="ECO:0000313" key="3">
    <source>
        <dbReference type="EMBL" id="MBD8041874.1"/>
    </source>
</evidence>
<gene>
    <name evidence="3" type="ORF">H9625_15800</name>
</gene>
<comment type="caution">
    <text evidence="3">The sequence shown here is derived from an EMBL/GenBank/DDBJ whole genome shotgun (WGS) entry which is preliminary data.</text>
</comment>
<feature type="domain" description="Lipocalin-like" evidence="2">
    <location>
        <begin position="160"/>
        <end position="272"/>
    </location>
</feature>
<evidence type="ECO:0000259" key="2">
    <source>
        <dbReference type="Pfam" id="PF13944"/>
    </source>
</evidence>
<feature type="chain" id="PRO_5047013499" description="Lipocalin-like domain-containing protein" evidence="1">
    <location>
        <begin position="21"/>
        <end position="281"/>
    </location>
</feature>
<dbReference type="EMBL" id="JACSPP010000075">
    <property type="protein sequence ID" value="MBD8041874.1"/>
    <property type="molecule type" value="Genomic_DNA"/>
</dbReference>